<proteinExistence type="predicted"/>
<keyword evidence="1" id="KW-0812">Transmembrane</keyword>
<keyword evidence="1" id="KW-0472">Membrane</keyword>
<comment type="caution">
    <text evidence="2">The sequence shown here is derived from an EMBL/GenBank/DDBJ whole genome shotgun (WGS) entry which is preliminary data.</text>
</comment>
<reference evidence="3" key="1">
    <citation type="journal article" date="2024" name="Toxins">
        <title>Genome Sequence Analysis of Native Xenorhabdus Strains Isolated from Entomopathogenic Nematodes in Argentina.</title>
        <authorList>
            <person name="Palma L."/>
            <person name="Frizzo L."/>
            <person name="Kaiser S."/>
            <person name="Berry C."/>
            <person name="Caballero P."/>
            <person name="Bode H.B."/>
            <person name="Del Valle E.E."/>
        </authorList>
    </citation>
    <scope>NUCLEOTIDE SEQUENCE [LARGE SCALE GENOMIC DNA]</scope>
    <source>
        <strain evidence="3">Reich</strain>
    </source>
</reference>
<evidence type="ECO:0000313" key="2">
    <source>
        <dbReference type="EMBL" id="MDX7998100.1"/>
    </source>
</evidence>
<dbReference type="RefSeq" id="WP_319924840.1">
    <property type="nucleotide sequence ID" value="NZ_VCDP01000006.1"/>
</dbReference>
<evidence type="ECO:0000313" key="3">
    <source>
        <dbReference type="Proteomes" id="UP001271640"/>
    </source>
</evidence>
<evidence type="ECO:0000256" key="1">
    <source>
        <dbReference type="SAM" id="Phobius"/>
    </source>
</evidence>
<protein>
    <submittedName>
        <fullName evidence="2">Uncharacterized protein</fullName>
    </submittedName>
</protein>
<dbReference type="EMBL" id="VCDP01000006">
    <property type="protein sequence ID" value="MDX7998100.1"/>
    <property type="molecule type" value="Genomic_DNA"/>
</dbReference>
<gene>
    <name evidence="2" type="ORF">FE394_02530</name>
</gene>
<feature type="transmembrane region" description="Helical" evidence="1">
    <location>
        <begin position="12"/>
        <end position="32"/>
    </location>
</feature>
<keyword evidence="1" id="KW-1133">Transmembrane helix</keyword>
<keyword evidence="3" id="KW-1185">Reference proteome</keyword>
<sequence length="161" mass="18692">MDSYKKYTMDKADLILLPIIGGELILLNYIGFAQEGRFEFLSKIKDWNRMDDVEILKLINFKKYLSGKVFIINEDSYTKDNVYSMDASNIDTFVEDYFKSNSNCFFDGDTFFISPLNETLIEFQHDGYIFVHKLPILLNEHSIPDGFRVTARRQGNESPGV</sequence>
<dbReference type="Proteomes" id="UP001271640">
    <property type="component" value="Unassembled WGS sequence"/>
</dbReference>
<organism evidence="2 3">
    <name type="scientific">Xenorhabdus littoralis</name>
    <dbReference type="NCBI Taxonomy" id="2582835"/>
    <lineage>
        <taxon>Bacteria</taxon>
        <taxon>Pseudomonadati</taxon>
        <taxon>Pseudomonadota</taxon>
        <taxon>Gammaproteobacteria</taxon>
        <taxon>Enterobacterales</taxon>
        <taxon>Morganellaceae</taxon>
        <taxon>Xenorhabdus</taxon>
    </lineage>
</organism>
<name>A0ABU4SHS0_9GAMM</name>
<accession>A0ABU4SHS0</accession>